<sequence length="276" mass="31106">MTSINENDVAGLNNFKLYLERFPASIDSFLTNLALPLLGSGQHPAMNDTAARAKRDIQLWPDNAKALRLVHQGVTPLICDTNELLTQVTLYEKPEGTDPIRENLNTLVLHTEPFNMNGKLGISPSSKTYDVTYFLSQKLIHFEDSLYDAIQDMEQIQKTASDVIPRTVDFMKVKIAEHEARHRKPDSTFAGPVQKQLDLANRSLDASRAEYTWALEAAGNVLGYCTRLRGMLYDSRTQMMLISDKSNVRTFILQMNLMGSRLTQAQRMINKAQAVL</sequence>
<protein>
    <submittedName>
        <fullName evidence="1">Uncharacterized protein</fullName>
    </submittedName>
</protein>
<proteinExistence type="predicted"/>
<organism evidence="1 2">
    <name type="scientific">Pseudomonas phytophila</name>
    <dbReference type="NCBI Taxonomy" id="2867264"/>
    <lineage>
        <taxon>Bacteria</taxon>
        <taxon>Pseudomonadati</taxon>
        <taxon>Pseudomonadota</taxon>
        <taxon>Gammaproteobacteria</taxon>
        <taxon>Pseudomonadales</taxon>
        <taxon>Pseudomonadaceae</taxon>
        <taxon>Pseudomonas</taxon>
    </lineage>
</organism>
<name>A0ABY6FCP6_9PSED</name>
<accession>A0ABY6FCP6</accession>
<dbReference type="RefSeq" id="WP_263268722.1">
    <property type="nucleotide sequence ID" value="NZ_CP081201.1"/>
</dbReference>
<gene>
    <name evidence="1" type="ORF">K3169_25695</name>
</gene>
<evidence type="ECO:0000313" key="2">
    <source>
        <dbReference type="Proteomes" id="UP001063228"/>
    </source>
</evidence>
<reference evidence="1" key="1">
    <citation type="submission" date="2021-08" db="EMBL/GenBank/DDBJ databases">
        <title>Complete genome sequence of Pseudomonas phytophila.</title>
        <authorList>
            <person name="Weir B.S."/>
            <person name="Templeton M.D."/>
            <person name="Arshed S."/>
            <person name="Andersen M.T."/>
            <person name="Jayaraman J."/>
        </authorList>
    </citation>
    <scope>NUCLEOTIDE SEQUENCE</scope>
    <source>
        <strain evidence="1">ICMP 23753</strain>
    </source>
</reference>
<dbReference type="EMBL" id="CP081201">
    <property type="protein sequence ID" value="UXZ95668.1"/>
    <property type="molecule type" value="Genomic_DNA"/>
</dbReference>
<dbReference type="Proteomes" id="UP001063228">
    <property type="component" value="Chromosome"/>
</dbReference>
<evidence type="ECO:0000313" key="1">
    <source>
        <dbReference type="EMBL" id="UXZ95668.1"/>
    </source>
</evidence>
<keyword evidence="2" id="KW-1185">Reference proteome</keyword>